<dbReference type="RefSeq" id="WP_096335743.1">
    <property type="nucleotide sequence ID" value="NZ_CADFGE010000021.1"/>
</dbReference>
<accession>A0AAW3V2R1</accession>
<gene>
    <name evidence="2" type="ORF">GGD69_006111</name>
    <name evidence="1" type="ORF">OI25_8003</name>
</gene>
<proteinExistence type="predicted"/>
<dbReference type="KEGG" id="bfn:OI25_8003"/>
<dbReference type="Proteomes" id="UP000518681">
    <property type="component" value="Unassembled WGS sequence"/>
</dbReference>
<sequence length="155" mass="17608">MAKKPYEERTDLEKIQSQWHKLSGLHTREEWSAAIVRAATAAEIAANYAIRIEFRARSEFDAAFVDSLLRWANGLAGKLDRLLMPLSAGDKHKHAQMKQLCTIAAIINKKRNAIAHQGEFCNEQEAIDVIAKTNDFITSLVRIYKEDFVLKERPA</sequence>
<evidence type="ECO:0000313" key="3">
    <source>
        <dbReference type="Proteomes" id="UP000032614"/>
    </source>
</evidence>
<reference evidence="1 3" key="1">
    <citation type="journal article" date="2015" name="Genome Announc.">
        <title>Complete genome sequences for 59 burkholderia isolates, both pathogenic and near neighbor.</title>
        <authorList>
            <person name="Johnson S.L."/>
            <person name="Bishop-Lilly K.A."/>
            <person name="Ladner J.T."/>
            <person name="Daligault H.E."/>
            <person name="Davenport K.W."/>
            <person name="Jaissle J."/>
            <person name="Frey K.G."/>
            <person name="Koroleva G.I."/>
            <person name="Bruce D.C."/>
            <person name="Coyne S.R."/>
            <person name="Broomall S.M."/>
            <person name="Li P.E."/>
            <person name="Teshima H."/>
            <person name="Gibbons H.S."/>
            <person name="Palacios G.F."/>
            <person name="Rosenzweig C.N."/>
            <person name="Redden C.L."/>
            <person name="Xu Y."/>
            <person name="Minogue T.D."/>
            <person name="Chain P.S."/>
        </authorList>
    </citation>
    <scope>NUCLEOTIDE SEQUENCE [LARGE SCALE GENOMIC DNA]</scope>
    <source>
        <strain evidence="1 3">ATCC BAA-463</strain>
        <plasmid evidence="1 3">pBIL</plasmid>
    </source>
</reference>
<geneLocation type="plasmid" evidence="1 3">
    <name>pBIL</name>
</geneLocation>
<evidence type="ECO:0000313" key="4">
    <source>
        <dbReference type="Proteomes" id="UP000518681"/>
    </source>
</evidence>
<protein>
    <recommendedName>
        <fullName evidence="5">RiboL-PSP-HEPN domain-containing protein</fullName>
    </recommendedName>
</protein>
<evidence type="ECO:0008006" key="5">
    <source>
        <dbReference type="Google" id="ProtNLM"/>
    </source>
</evidence>
<reference evidence="2 4" key="2">
    <citation type="submission" date="2020-08" db="EMBL/GenBank/DDBJ databases">
        <title>Genomic Encyclopedia of Type Strains, Phase IV (KMG-V): Genome sequencing to study the core and pangenomes of soil and plant-associated prokaryotes.</title>
        <authorList>
            <person name="Whitman W."/>
        </authorList>
    </citation>
    <scope>NUCLEOTIDE SEQUENCE [LARGE SCALE GENOMIC DNA]</scope>
    <source>
        <strain evidence="2 4">SEMIA 4013</strain>
    </source>
</reference>
<evidence type="ECO:0000313" key="2">
    <source>
        <dbReference type="EMBL" id="MBB6205217.1"/>
    </source>
</evidence>
<dbReference type="Proteomes" id="UP000032614">
    <property type="component" value="Plasmid pBIL"/>
</dbReference>
<name>A0AAW3V2R1_9BURK</name>
<organism evidence="2 4">
    <name type="scientific">Paraburkholderia fungorum</name>
    <dbReference type="NCBI Taxonomy" id="134537"/>
    <lineage>
        <taxon>Bacteria</taxon>
        <taxon>Pseudomonadati</taxon>
        <taxon>Pseudomonadota</taxon>
        <taxon>Betaproteobacteria</taxon>
        <taxon>Burkholderiales</taxon>
        <taxon>Burkholderiaceae</taxon>
        <taxon>Paraburkholderia</taxon>
    </lineage>
</organism>
<keyword evidence="1" id="KW-0614">Plasmid</keyword>
<dbReference type="EMBL" id="CP010024">
    <property type="protein sequence ID" value="AJZ56121.1"/>
    <property type="molecule type" value="Genomic_DNA"/>
</dbReference>
<dbReference type="AlphaFoldDB" id="A0AAW3V2R1"/>
<dbReference type="GeneID" id="66513251"/>
<evidence type="ECO:0000313" key="1">
    <source>
        <dbReference type="EMBL" id="AJZ56121.1"/>
    </source>
</evidence>
<dbReference type="EMBL" id="JACIIK010000011">
    <property type="protein sequence ID" value="MBB6205217.1"/>
    <property type="molecule type" value="Genomic_DNA"/>
</dbReference>